<evidence type="ECO:0000256" key="6">
    <source>
        <dbReference type="ARBA" id="ARBA00023015"/>
    </source>
</evidence>
<keyword evidence="9" id="KW-0539">Nucleus</keyword>
<feature type="region of interest" description="Disordered" evidence="11">
    <location>
        <begin position="304"/>
        <end position="388"/>
    </location>
</feature>
<organism evidence="13 14">
    <name type="scientific">Ditylenchus destructor</name>
    <dbReference type="NCBI Taxonomy" id="166010"/>
    <lineage>
        <taxon>Eukaryota</taxon>
        <taxon>Metazoa</taxon>
        <taxon>Ecdysozoa</taxon>
        <taxon>Nematoda</taxon>
        <taxon>Chromadorea</taxon>
        <taxon>Rhabditida</taxon>
        <taxon>Tylenchina</taxon>
        <taxon>Tylenchomorpha</taxon>
        <taxon>Sphaerularioidea</taxon>
        <taxon>Anguinidae</taxon>
        <taxon>Anguininae</taxon>
        <taxon>Ditylenchus</taxon>
    </lineage>
</organism>
<dbReference type="GO" id="GO:0001228">
    <property type="term" value="F:DNA-binding transcription activator activity, RNA polymerase II-specific"/>
    <property type="evidence" value="ECO:0007669"/>
    <property type="project" value="TreeGrafter"/>
</dbReference>
<name>A0AAD4QZQ1_9BILA</name>
<keyword evidence="8" id="KW-0804">Transcription</keyword>
<evidence type="ECO:0000313" key="13">
    <source>
        <dbReference type="EMBL" id="KAI1700440.1"/>
    </source>
</evidence>
<feature type="domain" description="C2H2-type" evidence="12">
    <location>
        <begin position="545"/>
        <end position="572"/>
    </location>
</feature>
<evidence type="ECO:0000256" key="10">
    <source>
        <dbReference type="PROSITE-ProRule" id="PRU00042"/>
    </source>
</evidence>
<dbReference type="Pfam" id="PF00096">
    <property type="entry name" value="zf-C2H2"/>
    <property type="match status" value="3"/>
</dbReference>
<feature type="region of interest" description="Disordered" evidence="11">
    <location>
        <begin position="147"/>
        <end position="168"/>
    </location>
</feature>
<keyword evidence="4 10" id="KW-0863">Zinc-finger</keyword>
<evidence type="ECO:0000256" key="3">
    <source>
        <dbReference type="ARBA" id="ARBA00022737"/>
    </source>
</evidence>
<evidence type="ECO:0000256" key="9">
    <source>
        <dbReference type="ARBA" id="ARBA00023242"/>
    </source>
</evidence>
<evidence type="ECO:0000259" key="12">
    <source>
        <dbReference type="PROSITE" id="PS50157"/>
    </source>
</evidence>
<dbReference type="SMART" id="SM00355">
    <property type="entry name" value="ZnF_C2H2"/>
    <property type="match status" value="6"/>
</dbReference>
<keyword evidence="5" id="KW-0862">Zinc</keyword>
<dbReference type="FunFam" id="3.30.160.60:FF:000417">
    <property type="entry name" value="Zinc finger protein"/>
    <property type="match status" value="2"/>
</dbReference>
<gene>
    <name evidence="13" type="ORF">DdX_16723</name>
</gene>
<dbReference type="SUPFAM" id="SSF57667">
    <property type="entry name" value="beta-beta-alpha zinc fingers"/>
    <property type="match status" value="3"/>
</dbReference>
<dbReference type="PANTHER" id="PTHR46451:SF1">
    <property type="entry name" value="RAS-RESPONSIVE ELEMENT-BINDING PROTEIN 1"/>
    <property type="match status" value="1"/>
</dbReference>
<comment type="caution">
    <text evidence="13">The sequence shown here is derived from an EMBL/GenBank/DDBJ whole genome shotgun (WGS) entry which is preliminary data.</text>
</comment>
<feature type="domain" description="C2H2-type" evidence="12">
    <location>
        <begin position="517"/>
        <end position="544"/>
    </location>
</feature>
<feature type="compositionally biased region" description="Basic and acidic residues" evidence="11">
    <location>
        <begin position="347"/>
        <end position="356"/>
    </location>
</feature>
<dbReference type="GO" id="GO:0008270">
    <property type="term" value="F:zinc ion binding"/>
    <property type="evidence" value="ECO:0007669"/>
    <property type="project" value="UniProtKB-KW"/>
</dbReference>
<dbReference type="FunFam" id="3.30.160.60:FF:000446">
    <property type="entry name" value="Zinc finger protein"/>
    <property type="match status" value="1"/>
</dbReference>
<keyword evidence="2" id="KW-0479">Metal-binding</keyword>
<dbReference type="GO" id="GO:0000122">
    <property type="term" value="P:negative regulation of transcription by RNA polymerase II"/>
    <property type="evidence" value="ECO:0007669"/>
    <property type="project" value="UniProtKB-ARBA"/>
</dbReference>
<protein>
    <submittedName>
        <fullName evidence="13">Zinc-finger double domain-containing protein</fullName>
    </submittedName>
</protein>
<keyword evidence="6" id="KW-0805">Transcription regulation</keyword>
<keyword evidence="7" id="KW-0238">DNA-binding</keyword>
<feature type="domain" description="C2H2-type" evidence="12">
    <location>
        <begin position="461"/>
        <end position="488"/>
    </location>
</feature>
<dbReference type="InterPro" id="IPR013087">
    <property type="entry name" value="Znf_C2H2_type"/>
</dbReference>
<dbReference type="PANTHER" id="PTHR46451">
    <property type="entry name" value="RAS-RESPONSIVE ELEMENT-BINDING PROTEIN 1"/>
    <property type="match status" value="1"/>
</dbReference>
<dbReference type="InterPro" id="IPR052795">
    <property type="entry name" value="RREB1"/>
</dbReference>
<dbReference type="FunFam" id="3.30.160.60:FF:000882">
    <property type="entry name" value="Predicted gene, 21060"/>
    <property type="match status" value="1"/>
</dbReference>
<feature type="domain" description="C2H2-type" evidence="12">
    <location>
        <begin position="489"/>
        <end position="516"/>
    </location>
</feature>
<evidence type="ECO:0000256" key="2">
    <source>
        <dbReference type="ARBA" id="ARBA00022723"/>
    </source>
</evidence>
<sequence length="621" mass="70567">MIISQNSVQPRIDIIEINDDDEHSQVKQECVQTFPNAVKPEIEIIEIDDDDEQAEEQELVQTPQDAALEVARSEIAQIHNAPAIDQTFPEAVPDPPHPLLPDTEPTLLPTFNQQSDLNQEPMEEPEIAPVIGFGDLTSINLYPDVMSSANGSESSTTDHFHGTSEEVQDSDVAHASMTAGEASDIGSTHLPNLNEVSTVEEPNASNGITPTATLMPVSTEIPPSKNAKGPNKQIGSRKSKPRIVPQEPDRDEDMPLNLRLRDRKKVHYAEFEDHGLRVETKRYRLSRAEQNSQILEDNSLASSIFDDPDQQQHGFGESRDESATEDDEESEYGLESETDGENLTSETRSEYDRFENETEETSTSKTRSRDSRKVNRLKCNKNRGQGSSMQIRAHAGGRRFKLESRDSRKVNCHKRNENRHQGGSMQMQRDRRFKCKKCSYVATYRSYLIRHERTHTSERPYKCRLCKYAAARSGDLITHMRIHTGEKPYKCRFCKFATALNSNLIIHTRTHTGEKPYKCRFCEYAATQRSHLISHIRVHTGEKPYKCRLCKYAAARSGDLITHMRIHTGEKPYKCRYCQHASNQSSILKRHMRTQHKDVLKLNSANSKKIPNASCSRNPKD</sequence>
<evidence type="ECO:0000256" key="4">
    <source>
        <dbReference type="ARBA" id="ARBA00022771"/>
    </source>
</evidence>
<dbReference type="FunFam" id="3.30.160.60:FF:000325">
    <property type="entry name" value="ZFP90 zinc finger protein"/>
    <property type="match status" value="1"/>
</dbReference>
<feature type="compositionally biased region" description="Polar residues" evidence="11">
    <location>
        <begin position="203"/>
        <end position="212"/>
    </location>
</feature>
<feature type="domain" description="C2H2-type" evidence="12">
    <location>
        <begin position="433"/>
        <end position="460"/>
    </location>
</feature>
<keyword evidence="14" id="KW-1185">Reference proteome</keyword>
<dbReference type="PROSITE" id="PS50157">
    <property type="entry name" value="ZINC_FINGER_C2H2_2"/>
    <property type="match status" value="6"/>
</dbReference>
<dbReference type="Gene3D" id="3.30.160.60">
    <property type="entry name" value="Classic Zinc Finger"/>
    <property type="match status" value="6"/>
</dbReference>
<dbReference type="AlphaFoldDB" id="A0AAD4QZQ1"/>
<evidence type="ECO:0000256" key="8">
    <source>
        <dbReference type="ARBA" id="ARBA00023163"/>
    </source>
</evidence>
<comment type="subcellular location">
    <subcellularLocation>
        <location evidence="1">Nucleus</location>
    </subcellularLocation>
</comment>
<evidence type="ECO:0000256" key="5">
    <source>
        <dbReference type="ARBA" id="ARBA00022833"/>
    </source>
</evidence>
<dbReference type="InterPro" id="IPR036236">
    <property type="entry name" value="Znf_C2H2_sf"/>
</dbReference>
<dbReference type="GO" id="GO:0005634">
    <property type="term" value="C:nucleus"/>
    <property type="evidence" value="ECO:0007669"/>
    <property type="project" value="UniProtKB-SubCell"/>
</dbReference>
<dbReference type="Proteomes" id="UP001201812">
    <property type="component" value="Unassembled WGS sequence"/>
</dbReference>
<evidence type="ECO:0000256" key="1">
    <source>
        <dbReference type="ARBA" id="ARBA00004123"/>
    </source>
</evidence>
<evidence type="ECO:0000256" key="11">
    <source>
        <dbReference type="SAM" id="MobiDB-lite"/>
    </source>
</evidence>
<evidence type="ECO:0000256" key="7">
    <source>
        <dbReference type="ARBA" id="ARBA00023125"/>
    </source>
</evidence>
<feature type="region of interest" description="Disordered" evidence="11">
    <location>
        <begin position="199"/>
        <end position="257"/>
    </location>
</feature>
<feature type="domain" description="C2H2-type" evidence="12">
    <location>
        <begin position="573"/>
        <end position="596"/>
    </location>
</feature>
<reference evidence="13" key="1">
    <citation type="submission" date="2022-01" db="EMBL/GenBank/DDBJ databases">
        <title>Genome Sequence Resource for Two Populations of Ditylenchus destructor, the Migratory Endoparasitic Phytonematode.</title>
        <authorList>
            <person name="Zhang H."/>
            <person name="Lin R."/>
            <person name="Xie B."/>
        </authorList>
    </citation>
    <scope>NUCLEOTIDE SEQUENCE</scope>
    <source>
        <strain evidence="13">BazhouSP</strain>
    </source>
</reference>
<accession>A0AAD4QZQ1</accession>
<feature type="compositionally biased region" description="Acidic residues" evidence="11">
    <location>
        <begin position="323"/>
        <end position="340"/>
    </location>
</feature>
<proteinExistence type="predicted"/>
<evidence type="ECO:0000313" key="14">
    <source>
        <dbReference type="Proteomes" id="UP001201812"/>
    </source>
</evidence>
<dbReference type="GO" id="GO:0000978">
    <property type="term" value="F:RNA polymerase II cis-regulatory region sequence-specific DNA binding"/>
    <property type="evidence" value="ECO:0007669"/>
    <property type="project" value="TreeGrafter"/>
</dbReference>
<dbReference type="EMBL" id="JAKKPZ010000145">
    <property type="protein sequence ID" value="KAI1700440.1"/>
    <property type="molecule type" value="Genomic_DNA"/>
</dbReference>
<keyword evidence="3" id="KW-0677">Repeat</keyword>